<dbReference type="HAMAP" id="MF_01477">
    <property type="entry name" value="Iojap_RsfS"/>
    <property type="match status" value="1"/>
</dbReference>
<protein>
    <recommendedName>
        <fullName evidence="2">Ribosomal silencing factor RsfS</fullName>
    </recommendedName>
</protein>
<dbReference type="SUPFAM" id="SSF81301">
    <property type="entry name" value="Nucleotidyltransferase"/>
    <property type="match status" value="1"/>
</dbReference>
<comment type="subcellular location">
    <subcellularLocation>
        <location evidence="2">Cytoplasm</location>
    </subcellularLocation>
</comment>
<accession>A0ABW4BB87</accession>
<dbReference type="PANTHER" id="PTHR21043:SF0">
    <property type="entry name" value="MITOCHONDRIAL ASSEMBLY OF RIBOSOMAL LARGE SUBUNIT PROTEIN 1"/>
    <property type="match status" value="1"/>
</dbReference>
<proteinExistence type="inferred from homology"/>
<dbReference type="RefSeq" id="WP_125585530.1">
    <property type="nucleotide sequence ID" value="NZ_JBHTMO010000026.1"/>
</dbReference>
<dbReference type="Pfam" id="PF02410">
    <property type="entry name" value="RsfS"/>
    <property type="match status" value="1"/>
</dbReference>
<dbReference type="EMBL" id="JBHTMO010000026">
    <property type="protein sequence ID" value="MFD1393661.1"/>
    <property type="molecule type" value="Genomic_DNA"/>
</dbReference>
<comment type="function">
    <text evidence="2">Functions as a ribosomal silencing factor. Interacts with ribosomal protein uL14 (rplN), blocking formation of intersubunit bridge B8. Prevents association of the 30S and 50S ribosomal subunits and the formation of functional ribosomes, thus repressing translation.</text>
</comment>
<dbReference type="NCBIfam" id="TIGR00090">
    <property type="entry name" value="rsfS_iojap_ybeB"/>
    <property type="match status" value="1"/>
</dbReference>
<keyword evidence="2" id="KW-0678">Repressor</keyword>
<dbReference type="Proteomes" id="UP001597249">
    <property type="component" value="Unassembled WGS sequence"/>
</dbReference>
<comment type="subunit">
    <text evidence="2">Interacts with ribosomal protein uL14 (rplN).</text>
</comment>
<evidence type="ECO:0000256" key="1">
    <source>
        <dbReference type="ARBA" id="ARBA00010574"/>
    </source>
</evidence>
<keyword evidence="4" id="KW-1185">Reference proteome</keyword>
<evidence type="ECO:0000313" key="3">
    <source>
        <dbReference type="EMBL" id="MFD1393661.1"/>
    </source>
</evidence>
<organism evidence="3 4">
    <name type="scientific">Lacticaseibacillus jixianensis</name>
    <dbReference type="NCBI Taxonomy" id="2486012"/>
    <lineage>
        <taxon>Bacteria</taxon>
        <taxon>Bacillati</taxon>
        <taxon>Bacillota</taxon>
        <taxon>Bacilli</taxon>
        <taxon>Lactobacillales</taxon>
        <taxon>Lactobacillaceae</taxon>
        <taxon>Lacticaseibacillus</taxon>
    </lineage>
</organism>
<evidence type="ECO:0000256" key="2">
    <source>
        <dbReference type="HAMAP-Rule" id="MF_01477"/>
    </source>
</evidence>
<name>A0ABW4BB87_9LACO</name>
<comment type="caution">
    <text evidence="3">The sequence shown here is derived from an EMBL/GenBank/DDBJ whole genome shotgun (WGS) entry which is preliminary data.</text>
</comment>
<comment type="similarity">
    <text evidence="1 2">Belongs to the Iojap/RsfS family.</text>
</comment>
<gene>
    <name evidence="2 3" type="primary">rsfS</name>
    <name evidence="3" type="ORF">ACFQ3L_08805</name>
</gene>
<dbReference type="InterPro" id="IPR004394">
    <property type="entry name" value="Iojap/RsfS/C7orf30"/>
</dbReference>
<dbReference type="PANTHER" id="PTHR21043">
    <property type="entry name" value="IOJAP SUPERFAMILY ORTHOLOG"/>
    <property type="match status" value="1"/>
</dbReference>
<reference evidence="4" key="1">
    <citation type="journal article" date="2019" name="Int. J. Syst. Evol. Microbiol.">
        <title>The Global Catalogue of Microorganisms (GCM) 10K type strain sequencing project: providing services to taxonomists for standard genome sequencing and annotation.</title>
        <authorList>
            <consortium name="The Broad Institute Genomics Platform"/>
            <consortium name="The Broad Institute Genome Sequencing Center for Infectious Disease"/>
            <person name="Wu L."/>
            <person name="Ma J."/>
        </authorList>
    </citation>
    <scope>NUCLEOTIDE SEQUENCE [LARGE SCALE GENOMIC DNA]</scope>
    <source>
        <strain evidence="4">CCM 8911</strain>
    </source>
</reference>
<dbReference type="InterPro" id="IPR043519">
    <property type="entry name" value="NT_sf"/>
</dbReference>
<evidence type="ECO:0000313" key="4">
    <source>
        <dbReference type="Proteomes" id="UP001597249"/>
    </source>
</evidence>
<sequence>MNSKDLLETAVRAADDKRAEDIVALDMTQVSLLADYFLIVSGGTTRQVQAIADAIEEKTKAAGGPEPRIEGNKDSKWLLMDYGDVVVDVFTPEERQFYNLEKLWQDAPLVDVKDWVQE</sequence>
<keyword evidence="2" id="KW-0963">Cytoplasm</keyword>
<dbReference type="Gene3D" id="3.30.460.10">
    <property type="entry name" value="Beta Polymerase, domain 2"/>
    <property type="match status" value="1"/>
</dbReference>
<keyword evidence="2" id="KW-0810">Translation regulation</keyword>